<evidence type="ECO:0000313" key="2">
    <source>
        <dbReference type="Proteomes" id="UP000024404"/>
    </source>
</evidence>
<organism evidence="1 2">
    <name type="scientific">Onchocerca volvulus</name>
    <dbReference type="NCBI Taxonomy" id="6282"/>
    <lineage>
        <taxon>Eukaryota</taxon>
        <taxon>Metazoa</taxon>
        <taxon>Ecdysozoa</taxon>
        <taxon>Nematoda</taxon>
        <taxon>Chromadorea</taxon>
        <taxon>Rhabditida</taxon>
        <taxon>Spirurina</taxon>
        <taxon>Spiruromorpha</taxon>
        <taxon>Filarioidea</taxon>
        <taxon>Onchocercidae</taxon>
        <taxon>Onchocerca</taxon>
    </lineage>
</organism>
<accession>A0A8R1TSP9</accession>
<dbReference type="Proteomes" id="UP000024404">
    <property type="component" value="Unassembled WGS sequence"/>
</dbReference>
<proteinExistence type="predicted"/>
<reference evidence="1" key="2">
    <citation type="submission" date="2022-06" db="UniProtKB">
        <authorList>
            <consortium name="EnsemblMetazoa"/>
        </authorList>
    </citation>
    <scope>IDENTIFICATION</scope>
</reference>
<evidence type="ECO:0000313" key="1">
    <source>
        <dbReference type="EnsemblMetazoa" id="OVOC4293.1"/>
    </source>
</evidence>
<dbReference type="EMBL" id="CMVM020000129">
    <property type="status" value="NOT_ANNOTATED_CDS"/>
    <property type="molecule type" value="Genomic_DNA"/>
</dbReference>
<keyword evidence="2" id="KW-1185">Reference proteome</keyword>
<reference evidence="2" key="1">
    <citation type="submission" date="2013-10" db="EMBL/GenBank/DDBJ databases">
        <title>Genome sequencing of Onchocerca volvulus.</title>
        <authorList>
            <person name="Cotton J."/>
            <person name="Tsai J."/>
            <person name="Stanley E."/>
            <person name="Tracey A."/>
            <person name="Holroyd N."/>
            <person name="Lustigman S."/>
            <person name="Berriman M."/>
        </authorList>
    </citation>
    <scope>NUCLEOTIDE SEQUENCE</scope>
</reference>
<name>A0A8R1TSP9_ONCVO</name>
<dbReference type="EnsemblMetazoa" id="OVOC4293.1">
    <property type="protein sequence ID" value="OVOC4293.1"/>
    <property type="gene ID" value="WBGene00241102"/>
</dbReference>
<dbReference type="AlphaFoldDB" id="A0A8R1TSP9"/>
<protein>
    <submittedName>
        <fullName evidence="1">Uncharacterized protein</fullName>
    </submittedName>
</protein>
<dbReference type="OMA" id="RRHICCC"/>
<sequence length="152" mass="16629">MTNPENESSVPFKSIISTTTRWRRHICCCCPIALTCCGAVPAPVVHPVPILRPVPVIEPVPFPLSAPNLQPFPVPHPLFPVARPLPPPVPLPIFHPFPTYRSFGIPCCVCCMPVCVQKCIGYCTTIGCGAFSRKKRAIAMNKYYATNGPFLT</sequence>